<evidence type="ECO:0000313" key="1">
    <source>
        <dbReference type="EMBL" id="CUU74606.1"/>
    </source>
</evidence>
<evidence type="ECO:0000313" key="2">
    <source>
        <dbReference type="Proteomes" id="UP000052245"/>
    </source>
</evidence>
<dbReference type="AlphaFoldDB" id="A0A9W5ANC1"/>
<dbReference type="Proteomes" id="UP000052245">
    <property type="component" value="Unassembled WGS sequence"/>
</dbReference>
<dbReference type="EMBL" id="FAVC01000001">
    <property type="protein sequence ID" value="CUU74606.1"/>
    <property type="molecule type" value="Genomic_DNA"/>
</dbReference>
<proteinExistence type="predicted"/>
<accession>A0A9W5ANC1</accession>
<sequence length="119" mass="12579">MVKTQRIHDKAYLINTVVELAGKTSLEVGVVPRGAIIEKVDLEVIELSDATDVSVGLGNTSGYFISKGSVTAVGNIAGTKTTQTLKDESITLSQTGTATKGKVAVRVLFFTPSTYLAEF</sequence>
<gene>
    <name evidence="1" type="ORF">ERS739223_00471</name>
</gene>
<organism evidence="1 2">
    <name type="scientific">Campylobacter hyointestinalis subsp. hyointestinalis</name>
    <dbReference type="NCBI Taxonomy" id="91352"/>
    <lineage>
        <taxon>Bacteria</taxon>
        <taxon>Pseudomonadati</taxon>
        <taxon>Campylobacterota</taxon>
        <taxon>Epsilonproteobacteria</taxon>
        <taxon>Campylobacterales</taxon>
        <taxon>Campylobacteraceae</taxon>
        <taxon>Campylobacter</taxon>
    </lineage>
</organism>
<name>A0A9W5ANC1_CAMHY</name>
<reference evidence="1 2" key="1">
    <citation type="submission" date="2015-11" db="EMBL/GenBank/DDBJ databases">
        <authorList>
            <consortium name="Pathogen Informatics"/>
        </authorList>
    </citation>
    <scope>NUCLEOTIDE SEQUENCE [LARGE SCALE GENOMIC DNA]</scope>
    <source>
        <strain evidence="1 2">007A-0283</strain>
    </source>
</reference>
<protein>
    <recommendedName>
        <fullName evidence="3">DUF2190 family protein</fullName>
    </recommendedName>
</protein>
<dbReference type="RefSeq" id="WP_059434499.1">
    <property type="nucleotide sequence ID" value="NZ_FAUY01000002.1"/>
</dbReference>
<evidence type="ECO:0008006" key="3">
    <source>
        <dbReference type="Google" id="ProtNLM"/>
    </source>
</evidence>
<comment type="caution">
    <text evidence="1">The sequence shown here is derived from an EMBL/GenBank/DDBJ whole genome shotgun (WGS) entry which is preliminary data.</text>
</comment>